<evidence type="ECO:0000313" key="2">
    <source>
        <dbReference type="Proteomes" id="UP001159428"/>
    </source>
</evidence>
<organism evidence="1 2">
    <name type="scientific">Pocillopora meandrina</name>
    <dbReference type="NCBI Taxonomy" id="46732"/>
    <lineage>
        <taxon>Eukaryota</taxon>
        <taxon>Metazoa</taxon>
        <taxon>Cnidaria</taxon>
        <taxon>Anthozoa</taxon>
        <taxon>Hexacorallia</taxon>
        <taxon>Scleractinia</taxon>
        <taxon>Astrocoeniina</taxon>
        <taxon>Pocilloporidae</taxon>
        <taxon>Pocillopora</taxon>
    </lineage>
</organism>
<reference evidence="1 2" key="1">
    <citation type="submission" date="2022-05" db="EMBL/GenBank/DDBJ databases">
        <authorList>
            <consortium name="Genoscope - CEA"/>
            <person name="William W."/>
        </authorList>
    </citation>
    <scope>NUCLEOTIDE SEQUENCE [LARGE SCALE GENOMIC DNA]</scope>
</reference>
<gene>
    <name evidence="1" type="ORF">PMEA_00014879</name>
</gene>
<dbReference type="Proteomes" id="UP001159428">
    <property type="component" value="Unassembled WGS sequence"/>
</dbReference>
<keyword evidence="2" id="KW-1185">Reference proteome</keyword>
<dbReference type="AlphaFoldDB" id="A0AAU9X084"/>
<protein>
    <submittedName>
        <fullName evidence="1">Uncharacterized protein</fullName>
    </submittedName>
</protein>
<name>A0AAU9X084_9CNID</name>
<comment type="caution">
    <text evidence="1">The sequence shown here is derived from an EMBL/GenBank/DDBJ whole genome shotgun (WGS) entry which is preliminary data.</text>
</comment>
<evidence type="ECO:0000313" key="1">
    <source>
        <dbReference type="EMBL" id="CAH3131893.1"/>
    </source>
</evidence>
<accession>A0AAU9X084</accession>
<dbReference type="EMBL" id="CALNXJ010000026">
    <property type="protein sequence ID" value="CAH3131893.1"/>
    <property type="molecule type" value="Genomic_DNA"/>
</dbReference>
<proteinExistence type="predicted"/>
<sequence length="104" mass="12112">MHKSLPKNPQKVPEEEIRQIEEFYLRDNISRILPGKKDKVSVNAESGREAIQERLLLVNLREAHALFKEGLKLKVGFSKFVSLRPPQVLPMTLCDQEVRMCKYH</sequence>
<dbReference type="PANTHER" id="PTHR46601:SF2">
    <property type="entry name" value="UBIQUITIN-LIKE PROTEASE FAMILY PROFILE DOMAIN-CONTAINING PROTEIN"/>
    <property type="match status" value="1"/>
</dbReference>
<dbReference type="PANTHER" id="PTHR46601">
    <property type="entry name" value="ULP_PROTEASE DOMAIN-CONTAINING PROTEIN"/>
    <property type="match status" value="1"/>
</dbReference>